<name>A0ABW2ICQ4_9BURK</name>
<accession>A0ABW2ICQ4</accession>
<dbReference type="RefSeq" id="WP_382272140.1">
    <property type="nucleotide sequence ID" value="NZ_JBHTBU010000002.1"/>
</dbReference>
<organism evidence="2 3">
    <name type="scientific">Herminiimonas glaciei</name>
    <dbReference type="NCBI Taxonomy" id="523788"/>
    <lineage>
        <taxon>Bacteria</taxon>
        <taxon>Pseudomonadati</taxon>
        <taxon>Pseudomonadota</taxon>
        <taxon>Betaproteobacteria</taxon>
        <taxon>Burkholderiales</taxon>
        <taxon>Oxalobacteraceae</taxon>
        <taxon>Herminiimonas</taxon>
    </lineage>
</organism>
<evidence type="ECO:0000313" key="3">
    <source>
        <dbReference type="Proteomes" id="UP001596542"/>
    </source>
</evidence>
<dbReference type="Pfam" id="PF09791">
    <property type="entry name" value="Oxidored-like"/>
    <property type="match status" value="1"/>
</dbReference>
<evidence type="ECO:0000259" key="1">
    <source>
        <dbReference type="Pfam" id="PF09791"/>
    </source>
</evidence>
<evidence type="ECO:0000313" key="2">
    <source>
        <dbReference type="EMBL" id="MFC7288727.1"/>
    </source>
</evidence>
<dbReference type="InterPro" id="IPR019180">
    <property type="entry name" value="Oxidoreductase-like_N"/>
</dbReference>
<keyword evidence="3" id="KW-1185">Reference proteome</keyword>
<comment type="caution">
    <text evidence="2">The sequence shown here is derived from an EMBL/GenBank/DDBJ whole genome shotgun (WGS) entry which is preliminary data.</text>
</comment>
<proteinExistence type="predicted"/>
<dbReference type="EMBL" id="JBHTBU010000002">
    <property type="protein sequence ID" value="MFC7288727.1"/>
    <property type="molecule type" value="Genomic_DNA"/>
</dbReference>
<gene>
    <name evidence="2" type="ORF">ACFQPC_11815</name>
</gene>
<reference evidence="3" key="1">
    <citation type="journal article" date="2019" name="Int. J. Syst. Evol. Microbiol.">
        <title>The Global Catalogue of Microorganisms (GCM) 10K type strain sequencing project: providing services to taxonomists for standard genome sequencing and annotation.</title>
        <authorList>
            <consortium name="The Broad Institute Genomics Platform"/>
            <consortium name="The Broad Institute Genome Sequencing Center for Infectious Disease"/>
            <person name="Wu L."/>
            <person name="Ma J."/>
        </authorList>
    </citation>
    <scope>NUCLEOTIDE SEQUENCE [LARGE SCALE GENOMIC DNA]</scope>
    <source>
        <strain evidence="3">KACC 12508</strain>
    </source>
</reference>
<feature type="domain" description="Oxidoreductase-like" evidence="1">
    <location>
        <begin position="9"/>
        <end position="49"/>
    </location>
</feature>
<dbReference type="Proteomes" id="UP001596542">
    <property type="component" value="Unassembled WGS sequence"/>
</dbReference>
<sequence length="68" mass="7523">MVKSTDTKAPLPPVRPDNDECCHSGCEPCIFDLYELEMDKYRAALAQWEQERPARKAGKKPAPSSSGA</sequence>
<protein>
    <submittedName>
        <fullName evidence="2">Oxidoreductase-like domain-containing protein</fullName>
    </submittedName>
</protein>